<comment type="caution">
    <text evidence="2">The sequence shown here is derived from an EMBL/GenBank/DDBJ whole genome shotgun (WGS) entry which is preliminary data.</text>
</comment>
<gene>
    <name evidence="2" type="ORF">DN062_16650</name>
</gene>
<reference evidence="2 3" key="1">
    <citation type="submission" date="2018-06" db="EMBL/GenBank/DDBJ databases">
        <title>Nitrincola tibetense sp. nov., isolated from Lake XuguoCo on Tibetan Plateau.</title>
        <authorList>
            <person name="Xing P."/>
        </authorList>
    </citation>
    <scope>NUCLEOTIDE SEQUENCE [LARGE SCALE GENOMIC DNA]</scope>
    <source>
        <strain evidence="3">xg18</strain>
    </source>
</reference>
<keyword evidence="2" id="KW-0378">Hydrolase</keyword>
<feature type="chain" id="PRO_5016819150" evidence="1">
    <location>
        <begin position="23"/>
        <end position="183"/>
    </location>
</feature>
<dbReference type="InterPro" id="IPR032710">
    <property type="entry name" value="NTF2-like_dom_sf"/>
</dbReference>
<organism evidence="2 3">
    <name type="scientific">Nitrincola tibetensis</name>
    <dbReference type="NCBI Taxonomy" id="2219697"/>
    <lineage>
        <taxon>Bacteria</taxon>
        <taxon>Pseudomonadati</taxon>
        <taxon>Pseudomonadota</taxon>
        <taxon>Gammaproteobacteria</taxon>
        <taxon>Oceanospirillales</taxon>
        <taxon>Oceanospirillaceae</taxon>
        <taxon>Nitrincola</taxon>
    </lineage>
</organism>
<dbReference type="AlphaFoldDB" id="A0A364NI07"/>
<dbReference type="OrthoDB" id="9807600at2"/>
<keyword evidence="3" id="KW-1185">Reference proteome</keyword>
<dbReference type="RefSeq" id="WP_112160426.1">
    <property type="nucleotide sequence ID" value="NZ_QKRX01000017.1"/>
</dbReference>
<dbReference type="PIRSF" id="PIRSF028288">
    <property type="entry name" value="UCP028288"/>
    <property type="match status" value="1"/>
</dbReference>
<dbReference type="SUPFAM" id="SSF54427">
    <property type="entry name" value="NTF2-like"/>
    <property type="match status" value="1"/>
</dbReference>
<dbReference type="InterPro" id="IPR016878">
    <property type="entry name" value="MICAH-like"/>
</dbReference>
<evidence type="ECO:0000313" key="3">
    <source>
        <dbReference type="Proteomes" id="UP000250744"/>
    </source>
</evidence>
<dbReference type="Gene3D" id="3.10.450.50">
    <property type="match status" value="1"/>
</dbReference>
<evidence type="ECO:0000313" key="2">
    <source>
        <dbReference type="EMBL" id="RAU16759.1"/>
    </source>
</evidence>
<evidence type="ECO:0000256" key="1">
    <source>
        <dbReference type="SAM" id="SignalP"/>
    </source>
</evidence>
<protein>
    <submittedName>
        <fullName evidence="2">Phosphoribosyl-AMP cyclohydrolase</fullName>
    </submittedName>
</protein>
<proteinExistence type="predicted"/>
<name>A0A364NI07_9GAMM</name>
<feature type="signal peptide" evidence="1">
    <location>
        <begin position="1"/>
        <end position="22"/>
    </location>
</feature>
<dbReference type="EMBL" id="QKRX01000017">
    <property type="protein sequence ID" value="RAU16759.1"/>
    <property type="molecule type" value="Genomic_DNA"/>
</dbReference>
<dbReference type="Proteomes" id="UP000250744">
    <property type="component" value="Unassembled WGS sequence"/>
</dbReference>
<sequence>MMRKNSLLIGLTTALVSSFALAAPVHNTSITEEEVRQAQDAWGAALIQISQDYTEGGLEKAKATAEAVLNQAYGYQQGPVLFKPTLASGETTFRITHEGALSYFVGDNPDFADSGFALKGWEDYSFENAAVYINGDLALTMGHVHVTNAAGETTTVDKTWAFKKDDQGDLRIVLHHSSLPYSQ</sequence>
<accession>A0A364NI07</accession>
<dbReference type="GO" id="GO:0016787">
    <property type="term" value="F:hydrolase activity"/>
    <property type="evidence" value="ECO:0007669"/>
    <property type="project" value="UniProtKB-KW"/>
</dbReference>
<keyword evidence="1" id="KW-0732">Signal</keyword>